<reference evidence="4" key="1">
    <citation type="submission" date="2016-10" db="EMBL/GenBank/DDBJ databases">
        <authorList>
            <person name="Varghese N."/>
            <person name="Submissions S."/>
        </authorList>
    </citation>
    <scope>NUCLEOTIDE SEQUENCE [LARGE SCALE GENOMIC DNA]</scope>
    <source>
        <strain evidence="4">DSM 7165</strain>
    </source>
</reference>
<accession>A0A1H6RRH1</accession>
<evidence type="ECO:0000256" key="1">
    <source>
        <dbReference type="SAM" id="MobiDB-lite"/>
    </source>
</evidence>
<feature type="compositionally biased region" description="Basic residues" evidence="1">
    <location>
        <begin position="325"/>
        <end position="334"/>
    </location>
</feature>
<feature type="compositionally biased region" description="Polar residues" evidence="1">
    <location>
        <begin position="341"/>
        <end position="364"/>
    </location>
</feature>
<evidence type="ECO:0000313" key="3">
    <source>
        <dbReference type="EMBL" id="SEI56054.1"/>
    </source>
</evidence>
<dbReference type="RefSeq" id="WP_093308971.1">
    <property type="nucleotide sequence ID" value="NZ_FNYH01000004.1"/>
</dbReference>
<keyword evidence="4" id="KW-1185">Reference proteome</keyword>
<dbReference type="Gene3D" id="3.30.450.40">
    <property type="match status" value="1"/>
</dbReference>
<dbReference type="InterPro" id="IPR013976">
    <property type="entry name" value="HDOD"/>
</dbReference>
<dbReference type="InterPro" id="IPR029016">
    <property type="entry name" value="GAF-like_dom_sf"/>
</dbReference>
<dbReference type="SUPFAM" id="SSF109604">
    <property type="entry name" value="HD-domain/PDEase-like"/>
    <property type="match status" value="1"/>
</dbReference>
<protein>
    <submittedName>
        <fullName evidence="3">HDOD domain-containing protein</fullName>
    </submittedName>
</protein>
<dbReference type="Gene3D" id="1.10.3210.10">
    <property type="entry name" value="Hypothetical protein af1432"/>
    <property type="match status" value="1"/>
</dbReference>
<dbReference type="OrthoDB" id="6112304at2"/>
<dbReference type="Pfam" id="PF08668">
    <property type="entry name" value="HDOD"/>
    <property type="match status" value="1"/>
</dbReference>
<dbReference type="AlphaFoldDB" id="A0A1H6RRH1"/>
<dbReference type="Proteomes" id="UP000242999">
    <property type="component" value="Unassembled WGS sequence"/>
</dbReference>
<evidence type="ECO:0000313" key="4">
    <source>
        <dbReference type="Proteomes" id="UP000242999"/>
    </source>
</evidence>
<gene>
    <name evidence="3" type="ORF">SAMN05421831_10496</name>
</gene>
<feature type="domain" description="HDOD" evidence="2">
    <location>
        <begin position="22"/>
        <end position="215"/>
    </location>
</feature>
<name>A0A1H6RRH1_9GAMM</name>
<sequence>MTQNSVARGCAYWHDRLHQTPLPTLLLGRPGVLSPLLGANTSLQQVQHVLEGDPVAAVYVLNAANRVNRNQETDIHNLRHAVAVLGMDKLQQVLRGLARTSVDMRQPGHRAFIQALSISVHAAEQARDWEDQRAPGTGENAYWNTLVYGVADWSLPLASPEAALMIEKLIQLGYTRTSAQERVLGCRLAEVAAALLQHWQLTEYTQTCIQPLLQPDVRILARLARCAWHQGAAPEVSNTLARVLHQPYFSSLLANLLAWSSHRSWYSKSTQAYLGILSAYLNQPFDAVCARVHRIAALASRDFPMGDIWLPAEQLFWPPLPLRGRTQHPKRKVAQKPAAPTSKNSAPAAASTQVPESPNNQKAMQTRAMPAQDTQITASQPVPPPSPSSQTAHTPPPPTNAVESKKLKAKPKVDAQTLAERLALLEARKTQKAPPTPTVLPKVKLSYIKALQNSIEDGECANLHQLMHKASETLDKAIGLPRCLLLMKSAQDQALHCYFAHGFHAQADILKSLKLPLQDENALLTRLFNSGAALWVHAENQTKLMPAMPPSLQNHLDANTGMLATLKVNTRHLGILYADAQGQGAASEDHYKAFRLIAQSLNAGLLYLTQKR</sequence>
<dbReference type="EMBL" id="FNYH01000004">
    <property type="protein sequence ID" value="SEI56054.1"/>
    <property type="molecule type" value="Genomic_DNA"/>
</dbReference>
<dbReference type="STRING" id="64971.SAMN05421831_10496"/>
<proteinExistence type="predicted"/>
<feature type="region of interest" description="Disordered" evidence="1">
    <location>
        <begin position="321"/>
        <end position="411"/>
    </location>
</feature>
<organism evidence="3 4">
    <name type="scientific">Allopseudospirillum japonicum</name>
    <dbReference type="NCBI Taxonomy" id="64971"/>
    <lineage>
        <taxon>Bacteria</taxon>
        <taxon>Pseudomonadati</taxon>
        <taxon>Pseudomonadota</taxon>
        <taxon>Gammaproteobacteria</taxon>
        <taxon>Oceanospirillales</taxon>
        <taxon>Oceanospirillaceae</taxon>
        <taxon>Allopseudospirillum</taxon>
    </lineage>
</organism>
<dbReference type="PROSITE" id="PS51833">
    <property type="entry name" value="HDOD"/>
    <property type="match status" value="1"/>
</dbReference>
<evidence type="ECO:0000259" key="2">
    <source>
        <dbReference type="PROSITE" id="PS51833"/>
    </source>
</evidence>